<proteinExistence type="predicted"/>
<comment type="caution">
    <text evidence="5">The sequence shown here is derived from an EMBL/GenBank/DDBJ whole genome shotgun (WGS) entry which is preliminary data.</text>
</comment>
<dbReference type="GO" id="GO:0043565">
    <property type="term" value="F:sequence-specific DNA binding"/>
    <property type="evidence" value="ECO:0007669"/>
    <property type="project" value="InterPro"/>
</dbReference>
<dbReference type="Gene3D" id="1.10.10.60">
    <property type="entry name" value="Homeodomain-like"/>
    <property type="match status" value="1"/>
</dbReference>
<sequence length="276" mass="31773">MNNKFIEKDFEFEAQIKDHIAYVPLAGESEISGFRAPDSYVFIFFEKAFGSHFIDFVEYEEKDNQVHISFPGQLHSWKTEKGAKGHKLILSKEFIEMKLYNSRFSSLLLNKFPVLDIPVKISKKLSREFKMIQEEFGEEPVNWDVISSRVKIIFSLINKCIDEAEQDTLVMNRRSPIILNFIELIEVNFTESKAVAYYADKLAVTPNYLNILTKSTLGVTAKELIDARIVLEAKRLLKGSDQTVKEIAFNLGFYSIASFSSYLQGKTGLYPTKFRE</sequence>
<dbReference type="GO" id="GO:0003700">
    <property type="term" value="F:DNA-binding transcription factor activity"/>
    <property type="evidence" value="ECO:0007669"/>
    <property type="project" value="InterPro"/>
</dbReference>
<name>A0AAE3Y8K7_9FLAO</name>
<accession>A0AAE3Y8K7</accession>
<dbReference type="Proteomes" id="UP001184861">
    <property type="component" value="Unassembled WGS sequence"/>
</dbReference>
<dbReference type="RefSeq" id="WP_309945022.1">
    <property type="nucleotide sequence ID" value="NZ_JAVDQY010000001.1"/>
</dbReference>
<keyword evidence="3" id="KW-0804">Transcription</keyword>
<evidence type="ECO:0000313" key="5">
    <source>
        <dbReference type="EMBL" id="MDR6525578.1"/>
    </source>
</evidence>
<evidence type="ECO:0000256" key="2">
    <source>
        <dbReference type="ARBA" id="ARBA00023125"/>
    </source>
</evidence>
<evidence type="ECO:0000259" key="4">
    <source>
        <dbReference type="PROSITE" id="PS01124"/>
    </source>
</evidence>
<dbReference type="Pfam" id="PF12833">
    <property type="entry name" value="HTH_18"/>
    <property type="match status" value="1"/>
</dbReference>
<evidence type="ECO:0000256" key="1">
    <source>
        <dbReference type="ARBA" id="ARBA00023015"/>
    </source>
</evidence>
<dbReference type="SMART" id="SM00342">
    <property type="entry name" value="HTH_ARAC"/>
    <property type="match status" value="1"/>
</dbReference>
<evidence type="ECO:0000256" key="3">
    <source>
        <dbReference type="ARBA" id="ARBA00023163"/>
    </source>
</evidence>
<dbReference type="InterPro" id="IPR018060">
    <property type="entry name" value="HTH_AraC"/>
</dbReference>
<feature type="domain" description="HTH araC/xylS-type" evidence="4">
    <location>
        <begin position="179"/>
        <end position="276"/>
    </location>
</feature>
<dbReference type="PANTHER" id="PTHR43280:SF32">
    <property type="entry name" value="TRANSCRIPTIONAL REGULATORY PROTEIN"/>
    <property type="match status" value="1"/>
</dbReference>
<dbReference type="EMBL" id="JAVDQY010000001">
    <property type="protein sequence ID" value="MDR6525578.1"/>
    <property type="molecule type" value="Genomic_DNA"/>
</dbReference>
<reference evidence="5" key="1">
    <citation type="submission" date="2023-07" db="EMBL/GenBank/DDBJ databases">
        <title>Sorghum-associated microbial communities from plants grown in Nebraska, USA.</title>
        <authorList>
            <person name="Schachtman D."/>
        </authorList>
    </citation>
    <scope>NUCLEOTIDE SEQUENCE</scope>
    <source>
        <strain evidence="5">DS2360</strain>
    </source>
</reference>
<protein>
    <submittedName>
        <fullName evidence="5">AraC-like DNA-binding protein</fullName>
    </submittedName>
</protein>
<dbReference type="AlphaFoldDB" id="A0AAE3Y8K7"/>
<keyword evidence="2 5" id="KW-0238">DNA-binding</keyword>
<dbReference type="PANTHER" id="PTHR43280">
    <property type="entry name" value="ARAC-FAMILY TRANSCRIPTIONAL REGULATOR"/>
    <property type="match status" value="1"/>
</dbReference>
<organism evidence="5 6">
    <name type="scientific">Chryseobacterium rhizosphaerae</name>
    <dbReference type="NCBI Taxonomy" id="395937"/>
    <lineage>
        <taxon>Bacteria</taxon>
        <taxon>Pseudomonadati</taxon>
        <taxon>Bacteroidota</taxon>
        <taxon>Flavobacteriia</taxon>
        <taxon>Flavobacteriales</taxon>
        <taxon>Weeksellaceae</taxon>
        <taxon>Chryseobacterium group</taxon>
        <taxon>Chryseobacterium</taxon>
    </lineage>
</organism>
<evidence type="ECO:0000313" key="6">
    <source>
        <dbReference type="Proteomes" id="UP001184861"/>
    </source>
</evidence>
<keyword evidence="1" id="KW-0805">Transcription regulation</keyword>
<dbReference type="SUPFAM" id="SSF46689">
    <property type="entry name" value="Homeodomain-like"/>
    <property type="match status" value="1"/>
</dbReference>
<gene>
    <name evidence="5" type="ORF">J2787_000948</name>
</gene>
<dbReference type="InterPro" id="IPR009057">
    <property type="entry name" value="Homeodomain-like_sf"/>
</dbReference>
<dbReference type="PROSITE" id="PS01124">
    <property type="entry name" value="HTH_ARAC_FAMILY_2"/>
    <property type="match status" value="1"/>
</dbReference>